<dbReference type="PANTHER" id="PTHR10233">
    <property type="entry name" value="TRANSLATION INITIATION FACTOR EIF-2B"/>
    <property type="match status" value="1"/>
</dbReference>
<dbReference type="GO" id="GO:0005085">
    <property type="term" value="F:guanyl-nucleotide exchange factor activity"/>
    <property type="evidence" value="ECO:0007669"/>
    <property type="project" value="EnsemblFungi"/>
</dbReference>
<proteinExistence type="inferred from homology"/>
<keyword evidence="12" id="KW-1185">Reference proteome</keyword>
<comment type="subunit">
    <text evidence="8">Component of the translation initiation factor 2B (eIF2B) complex which is a heterodecamer of two sets of five different subunits: alpha, beta, gamma, delta and epsilon. Subunits alpha, beta and delta comprise a regulatory subcomplex and subunits epsilon and gamma comprise a catalytic subcomplex. Within the complex, the hexameric regulatory complex resides at the center, with the two heterodimeric catalytic subcomplexes bound on opposite sides.</text>
</comment>
<accession>A0A261Y716</accession>
<evidence type="ECO:0000256" key="7">
    <source>
        <dbReference type="ARBA" id="ARBA00044356"/>
    </source>
</evidence>
<keyword evidence="5" id="KW-0648">Protein biosynthesis</keyword>
<comment type="subcellular location">
    <subcellularLocation>
        <location evidence="1">Cytoplasm</location>
        <location evidence="1">Cytosol</location>
    </subcellularLocation>
</comment>
<keyword evidence="3" id="KW-0963">Cytoplasm</keyword>
<dbReference type="SUPFAM" id="SSF100950">
    <property type="entry name" value="NagB/RpiA/CoA transferase-like"/>
    <property type="match status" value="1"/>
</dbReference>
<evidence type="ECO:0000256" key="9">
    <source>
        <dbReference type="RuleBase" id="RU003814"/>
    </source>
</evidence>
<dbReference type="PANTHER" id="PTHR10233:SF14">
    <property type="entry name" value="TRANSLATION INITIATION FACTOR EIF-2B SUBUNIT DELTA"/>
    <property type="match status" value="1"/>
</dbReference>
<dbReference type="InterPro" id="IPR042529">
    <property type="entry name" value="IF_2B-like_C"/>
</dbReference>
<keyword evidence="4" id="KW-0396">Initiation factor</keyword>
<feature type="compositionally biased region" description="Polar residues" evidence="10">
    <location>
        <begin position="130"/>
        <end position="142"/>
    </location>
</feature>
<evidence type="ECO:0000256" key="4">
    <source>
        <dbReference type="ARBA" id="ARBA00022540"/>
    </source>
</evidence>
<organism evidence="11 12">
    <name type="scientific">Bifiguratus adelaidae</name>
    <dbReference type="NCBI Taxonomy" id="1938954"/>
    <lineage>
        <taxon>Eukaryota</taxon>
        <taxon>Fungi</taxon>
        <taxon>Fungi incertae sedis</taxon>
        <taxon>Mucoromycota</taxon>
        <taxon>Mucoromycotina</taxon>
        <taxon>Endogonomycetes</taxon>
        <taxon>Endogonales</taxon>
        <taxon>Endogonales incertae sedis</taxon>
        <taxon>Bifiguratus</taxon>
    </lineage>
</organism>
<evidence type="ECO:0000256" key="6">
    <source>
        <dbReference type="ARBA" id="ARBA00044147"/>
    </source>
</evidence>
<dbReference type="GO" id="GO:0005851">
    <property type="term" value="C:eukaryotic translation initiation factor 2B complex"/>
    <property type="evidence" value="ECO:0007669"/>
    <property type="project" value="EnsemblFungi"/>
</dbReference>
<dbReference type="InterPro" id="IPR000649">
    <property type="entry name" value="IF-2B-related"/>
</dbReference>
<feature type="compositionally biased region" description="Basic and acidic residues" evidence="10">
    <location>
        <begin position="84"/>
        <end position="101"/>
    </location>
</feature>
<protein>
    <recommendedName>
        <fullName evidence="6">Translation initiation factor eIF2B subunit delta</fullName>
    </recommendedName>
    <alternativeName>
        <fullName evidence="7">eIF2B GDP-GTP exchange factor subunit delta</fullName>
    </alternativeName>
</protein>
<evidence type="ECO:0000313" key="12">
    <source>
        <dbReference type="Proteomes" id="UP000242875"/>
    </source>
</evidence>
<dbReference type="Pfam" id="PF01008">
    <property type="entry name" value="IF-2B"/>
    <property type="match status" value="1"/>
</dbReference>
<sequence>MSQPQDIPPRGSPRDNPVGSYEEQWLLGNSKQARRTSVAETDDKNRTSQSTATSTGKKGPKQPKPQTGPPNGVPPPKAAQGMTKAERRAIQERQRMEKEARVAAGLPGSAKKAAEQLSNPGASPRPASLASPNPSITSSPSLTKPAVEQVSKKAKAKTVEGVSPWLMHLEIPRKPETSSAGSKGLHPAMVTFGLWISEYKILGSNLRCAAMLETFKQACLSNSFLQSLTVIAQIIKDHRPPEAESFARHIQKHLDPHIAYLLNIRPMSLSMRECIRWIKKEISDIVETNPTLEDEGVRHRLIERIDHFIRDRITLADQLIVKNGLEKIQDGDVVLTYAKSTVVQKLLLEAKANGKQFRVIVVDSRPRLEGKTLLARLVKAGIDCTYVMISALSFVMRDVSKVILGAHALLSNGAMYSRVGTSLVAMSAKDLHIPVIVCCETFKFVNRTQVDSLVLNETADPDELVSTPLGDKNTLVNWKQESNLGVLNLLYDVTPSEYITVVVTEVGLIPCTSAPVIWREYNEELRKRQK</sequence>
<dbReference type="Proteomes" id="UP000242875">
    <property type="component" value="Unassembled WGS sequence"/>
</dbReference>
<evidence type="ECO:0000256" key="5">
    <source>
        <dbReference type="ARBA" id="ARBA00022917"/>
    </source>
</evidence>
<gene>
    <name evidence="11" type="ORF">BZG36_00649</name>
</gene>
<dbReference type="AlphaFoldDB" id="A0A261Y716"/>
<feature type="compositionally biased region" description="Pro residues" evidence="10">
    <location>
        <begin position="1"/>
        <end position="11"/>
    </location>
</feature>
<dbReference type="GO" id="GO:0002183">
    <property type="term" value="P:cytoplasmic translational initiation"/>
    <property type="evidence" value="ECO:0007669"/>
    <property type="project" value="EnsemblFungi"/>
</dbReference>
<name>A0A261Y716_9FUNG</name>
<evidence type="ECO:0000256" key="1">
    <source>
        <dbReference type="ARBA" id="ARBA00004514"/>
    </source>
</evidence>
<evidence type="ECO:0000256" key="10">
    <source>
        <dbReference type="SAM" id="MobiDB-lite"/>
    </source>
</evidence>
<evidence type="ECO:0000313" key="11">
    <source>
        <dbReference type="EMBL" id="OZJ06397.1"/>
    </source>
</evidence>
<reference evidence="11 12" key="1">
    <citation type="journal article" date="2017" name="Mycologia">
        <title>Bifiguratus adelaidae, gen. et sp. nov., a new member of Mucoromycotina in endophytic and soil-dwelling habitats.</title>
        <authorList>
            <person name="Torres-Cruz T.J."/>
            <person name="Billingsley Tobias T.L."/>
            <person name="Almatruk M."/>
            <person name="Hesse C."/>
            <person name="Kuske C.R."/>
            <person name="Desiro A."/>
            <person name="Benucci G.M."/>
            <person name="Bonito G."/>
            <person name="Stajich J.E."/>
            <person name="Dunlap C."/>
            <person name="Arnold A.E."/>
            <person name="Porras-Alfaro A."/>
        </authorList>
    </citation>
    <scope>NUCLEOTIDE SEQUENCE [LARGE SCALE GENOMIC DNA]</scope>
    <source>
        <strain evidence="11 12">AZ0501</strain>
    </source>
</reference>
<evidence type="ECO:0000256" key="3">
    <source>
        <dbReference type="ARBA" id="ARBA00022490"/>
    </source>
</evidence>
<dbReference type="GO" id="GO:0005829">
    <property type="term" value="C:cytosol"/>
    <property type="evidence" value="ECO:0007669"/>
    <property type="project" value="UniProtKB-SubCell"/>
</dbReference>
<evidence type="ECO:0000256" key="8">
    <source>
        <dbReference type="ARBA" id="ARBA00046432"/>
    </source>
</evidence>
<feature type="region of interest" description="Disordered" evidence="10">
    <location>
        <begin position="1"/>
        <end position="155"/>
    </location>
</feature>
<evidence type="ECO:0000256" key="2">
    <source>
        <dbReference type="ARBA" id="ARBA00007251"/>
    </source>
</evidence>
<dbReference type="Gene3D" id="3.40.50.10470">
    <property type="entry name" value="Translation initiation factor eif-2b, domain 2"/>
    <property type="match status" value="1"/>
</dbReference>
<comment type="similarity">
    <text evidence="2 9">Belongs to the eIF-2B alpha/beta/delta subunits family.</text>
</comment>
<dbReference type="InterPro" id="IPR037171">
    <property type="entry name" value="NagB/RpiA_transferase-like"/>
</dbReference>
<dbReference type="EMBL" id="MVBO01000004">
    <property type="protein sequence ID" value="OZJ06397.1"/>
    <property type="molecule type" value="Genomic_DNA"/>
</dbReference>
<feature type="compositionally biased region" description="Pro residues" evidence="10">
    <location>
        <begin position="62"/>
        <end position="77"/>
    </location>
</feature>
<dbReference type="OrthoDB" id="10254737at2759"/>
<dbReference type="GO" id="GO:0003743">
    <property type="term" value="F:translation initiation factor activity"/>
    <property type="evidence" value="ECO:0007669"/>
    <property type="project" value="UniProtKB-KW"/>
</dbReference>
<comment type="caution">
    <text evidence="11">The sequence shown here is derived from an EMBL/GenBank/DDBJ whole genome shotgun (WGS) entry which is preliminary data.</text>
</comment>